<dbReference type="SUPFAM" id="SSF54001">
    <property type="entry name" value="Cysteine proteinases"/>
    <property type="match status" value="1"/>
</dbReference>
<dbReference type="PROSITE" id="PS50911">
    <property type="entry name" value="CHAP"/>
    <property type="match status" value="1"/>
</dbReference>
<dbReference type="Pfam" id="PF05257">
    <property type="entry name" value="CHAP"/>
    <property type="match status" value="1"/>
</dbReference>
<organism evidence="2 3">
    <name type="scientific">Ktedonospora formicarum</name>
    <dbReference type="NCBI Taxonomy" id="2778364"/>
    <lineage>
        <taxon>Bacteria</taxon>
        <taxon>Bacillati</taxon>
        <taxon>Chloroflexota</taxon>
        <taxon>Ktedonobacteria</taxon>
        <taxon>Ktedonobacterales</taxon>
        <taxon>Ktedonobacteraceae</taxon>
        <taxon>Ktedonospora</taxon>
    </lineage>
</organism>
<dbReference type="EMBL" id="BNJF01000001">
    <property type="protein sequence ID" value="GHO45403.1"/>
    <property type="molecule type" value="Genomic_DNA"/>
</dbReference>
<gene>
    <name evidence="2" type="ORF">KSX_35660</name>
</gene>
<keyword evidence="3" id="KW-1185">Reference proteome</keyword>
<comment type="caution">
    <text evidence="2">The sequence shown here is derived from an EMBL/GenBank/DDBJ whole genome shotgun (WGS) entry which is preliminary data.</text>
</comment>
<dbReference type="InterPro" id="IPR038765">
    <property type="entry name" value="Papain-like_cys_pep_sf"/>
</dbReference>
<dbReference type="Proteomes" id="UP000612362">
    <property type="component" value="Unassembled WGS sequence"/>
</dbReference>
<evidence type="ECO:0000259" key="1">
    <source>
        <dbReference type="PROSITE" id="PS50911"/>
    </source>
</evidence>
<evidence type="ECO:0000313" key="2">
    <source>
        <dbReference type="EMBL" id="GHO45403.1"/>
    </source>
</evidence>
<name>A0A8J3MT99_9CHLR</name>
<sequence length="151" mass="16530">MRVCAAVVLVSFAIVVALGVNMYTMQTAPKAHADYDGDYNAYPYGECTWFANERFHDIYGYYVPWHIGNANEWVDQAYNYGWQVSSTPSLYSLIVLQDGVQGATGYGHVAMVEQIESDGTIIASSMNAGAGWGSSSDEEYWSGPGVAFIKP</sequence>
<dbReference type="AlphaFoldDB" id="A0A8J3MT99"/>
<reference evidence="2" key="1">
    <citation type="submission" date="2020-10" db="EMBL/GenBank/DDBJ databases">
        <title>Taxonomic study of unclassified bacteria belonging to the class Ktedonobacteria.</title>
        <authorList>
            <person name="Yabe S."/>
            <person name="Wang C.M."/>
            <person name="Zheng Y."/>
            <person name="Sakai Y."/>
            <person name="Cavaletti L."/>
            <person name="Monciardini P."/>
            <person name="Donadio S."/>
        </authorList>
    </citation>
    <scope>NUCLEOTIDE SEQUENCE</scope>
    <source>
        <strain evidence="2">SOSP1-1</strain>
    </source>
</reference>
<accession>A0A8J3MT99</accession>
<proteinExistence type="predicted"/>
<evidence type="ECO:0000313" key="3">
    <source>
        <dbReference type="Proteomes" id="UP000612362"/>
    </source>
</evidence>
<dbReference type="Gene3D" id="3.90.1720.10">
    <property type="entry name" value="endopeptidase domain like (from Nostoc punctiforme)"/>
    <property type="match status" value="1"/>
</dbReference>
<dbReference type="InterPro" id="IPR007921">
    <property type="entry name" value="CHAP_dom"/>
</dbReference>
<protein>
    <recommendedName>
        <fullName evidence="1">Peptidase C51 domain-containing protein</fullName>
    </recommendedName>
</protein>
<feature type="domain" description="Peptidase C51" evidence="1">
    <location>
        <begin position="22"/>
        <end position="150"/>
    </location>
</feature>